<dbReference type="PANTHER" id="PTHR24559:SF444">
    <property type="entry name" value="REVERSE TRANSCRIPTASE DOMAIN-CONTAINING PROTEIN"/>
    <property type="match status" value="1"/>
</dbReference>
<dbReference type="InterPro" id="IPR000477">
    <property type="entry name" value="RT_dom"/>
</dbReference>
<dbReference type="GO" id="GO:0003964">
    <property type="term" value="F:RNA-directed DNA polymerase activity"/>
    <property type="evidence" value="ECO:0007669"/>
    <property type="project" value="UniProtKB-KW"/>
</dbReference>
<proteinExistence type="predicted"/>
<dbReference type="InterPro" id="IPR043128">
    <property type="entry name" value="Rev_trsase/Diguanyl_cyclase"/>
</dbReference>
<dbReference type="Pfam" id="PF00078">
    <property type="entry name" value="RVT_1"/>
    <property type="match status" value="1"/>
</dbReference>
<comment type="caution">
    <text evidence="3">The sequence shown here is derived from an EMBL/GenBank/DDBJ whole genome shotgun (WGS) entry which is preliminary data.</text>
</comment>
<evidence type="ECO:0000313" key="3">
    <source>
        <dbReference type="EMBL" id="GEZ42392.1"/>
    </source>
</evidence>
<dbReference type="Gene3D" id="3.10.10.10">
    <property type="entry name" value="HIV Type 1 Reverse Transcriptase, subunit A, domain 1"/>
    <property type="match status" value="1"/>
</dbReference>
<organism evidence="3">
    <name type="scientific">Tanacetum cinerariifolium</name>
    <name type="common">Dalmatian daisy</name>
    <name type="synonym">Chrysanthemum cinerariifolium</name>
    <dbReference type="NCBI Taxonomy" id="118510"/>
    <lineage>
        <taxon>Eukaryota</taxon>
        <taxon>Viridiplantae</taxon>
        <taxon>Streptophyta</taxon>
        <taxon>Embryophyta</taxon>
        <taxon>Tracheophyta</taxon>
        <taxon>Spermatophyta</taxon>
        <taxon>Magnoliopsida</taxon>
        <taxon>eudicotyledons</taxon>
        <taxon>Gunneridae</taxon>
        <taxon>Pentapetalae</taxon>
        <taxon>asterids</taxon>
        <taxon>campanulids</taxon>
        <taxon>Asterales</taxon>
        <taxon>Asteraceae</taxon>
        <taxon>Asteroideae</taxon>
        <taxon>Anthemideae</taxon>
        <taxon>Anthemidinae</taxon>
        <taxon>Tanacetum</taxon>
    </lineage>
</organism>
<keyword evidence="3" id="KW-0548">Nucleotidyltransferase</keyword>
<keyword evidence="3" id="KW-0808">Transferase</keyword>
<dbReference type="EMBL" id="BKCJ010277204">
    <property type="protein sequence ID" value="GEZ42392.1"/>
    <property type="molecule type" value="Genomic_DNA"/>
</dbReference>
<protein>
    <submittedName>
        <fullName evidence="3">Reverse transcriptase domain-containing protein</fullName>
    </submittedName>
</protein>
<sequence>MSATRPEALNQGAAILGHQGKESRKEKRCSKHWRRVCSIGLEKRERVCPHTRTTQGVSHTTVAAETPKAPTRVLVQRKQNLILRNVITKEHLHEGWNRYQEVKIVQEDTRSQNQSGRSRALRMICPNHGVWFDDLPQESIDSYVDLKKAFLKSYLQQKKCNKNPVEIHNIKQRNGNPRKSLCEEARWRLLVANGRSHYRRGNNKKLDRRKTSRREAFETNRGRSESRTEDSQTKDYLNFLSGVSDLFPTLRGGGWDGWSHDYWGRFCLEVRSQMVPAATLLIGFSREIIWRLGQISLLVKIGDEEHSTPAWISFMVVRSPFLYNGIIGRPRVRRIQAVPSTAHGMLKFPVTSEMVTLRSSRIIPLKCIMVSGPGVSRPVINQDTEEKIQTDEEKTAFVTSQGIFCYLKMSFGLRNAKATYQRLVDKAFQKQIGWNMEVYVDDLVIKSHTEQEVIRDIEKTFKTLIEINMKLNPKKCTFGMREGMFLGYKVNADGLKVRPDKIEAVLSLPSPQCLKDVQRLNGKLASLNRFLSKSAKKSLPFFKTLKKCTKKSDF</sequence>
<reference evidence="3" key="1">
    <citation type="journal article" date="2019" name="Sci. Rep.">
        <title>Draft genome of Tanacetum cinerariifolium, the natural source of mosquito coil.</title>
        <authorList>
            <person name="Yamashiro T."/>
            <person name="Shiraishi A."/>
            <person name="Satake H."/>
            <person name="Nakayama K."/>
        </authorList>
    </citation>
    <scope>NUCLEOTIDE SEQUENCE</scope>
</reference>
<dbReference type="PANTHER" id="PTHR24559">
    <property type="entry name" value="TRANSPOSON TY3-I GAG-POL POLYPROTEIN"/>
    <property type="match status" value="1"/>
</dbReference>
<feature type="domain" description="Reverse transcriptase" evidence="2">
    <location>
        <begin position="391"/>
        <end position="490"/>
    </location>
</feature>
<feature type="compositionally biased region" description="Basic and acidic residues" evidence="1">
    <location>
        <begin position="213"/>
        <end position="230"/>
    </location>
</feature>
<dbReference type="Gene3D" id="3.30.70.270">
    <property type="match status" value="1"/>
</dbReference>
<gene>
    <name evidence="3" type="ORF">Tci_514365</name>
</gene>
<dbReference type="AlphaFoldDB" id="A0A699I8V0"/>
<dbReference type="InterPro" id="IPR043502">
    <property type="entry name" value="DNA/RNA_pol_sf"/>
</dbReference>
<feature type="region of interest" description="Disordered" evidence="1">
    <location>
        <begin position="199"/>
        <end position="230"/>
    </location>
</feature>
<evidence type="ECO:0000256" key="1">
    <source>
        <dbReference type="SAM" id="MobiDB-lite"/>
    </source>
</evidence>
<dbReference type="SUPFAM" id="SSF56672">
    <property type="entry name" value="DNA/RNA polymerases"/>
    <property type="match status" value="1"/>
</dbReference>
<feature type="region of interest" description="Disordered" evidence="1">
    <location>
        <begin position="1"/>
        <end position="27"/>
    </location>
</feature>
<dbReference type="InterPro" id="IPR053134">
    <property type="entry name" value="RNA-dir_DNA_polymerase"/>
</dbReference>
<evidence type="ECO:0000259" key="2">
    <source>
        <dbReference type="Pfam" id="PF00078"/>
    </source>
</evidence>
<accession>A0A699I8V0</accession>
<name>A0A699I8V0_TANCI</name>
<dbReference type="CDD" id="cd01647">
    <property type="entry name" value="RT_LTR"/>
    <property type="match status" value="1"/>
</dbReference>
<feature type="compositionally biased region" description="Basic residues" evidence="1">
    <location>
        <begin position="199"/>
        <end position="212"/>
    </location>
</feature>
<keyword evidence="3" id="KW-0695">RNA-directed DNA polymerase</keyword>